<evidence type="ECO:0000313" key="3">
    <source>
        <dbReference type="EMBL" id="KJP84956.1"/>
    </source>
</evidence>
<feature type="region of interest" description="Disordered" evidence="1">
    <location>
        <begin position="209"/>
        <end position="229"/>
    </location>
</feature>
<protein>
    <recommendedName>
        <fullName evidence="2">Schizont-infected cell agglutination extracellular alpha domain-containing protein</fullName>
    </recommendedName>
</protein>
<dbReference type="EMBL" id="KQ001769">
    <property type="protein sequence ID" value="KJP84956.1"/>
    <property type="molecule type" value="Genomic_DNA"/>
</dbReference>
<evidence type="ECO:0000313" key="4">
    <source>
        <dbReference type="Proteomes" id="UP000054561"/>
    </source>
</evidence>
<keyword evidence="4" id="KW-1185">Reference proteome</keyword>
<feature type="domain" description="Schizont-infected cell agglutination extracellular alpha" evidence="2">
    <location>
        <begin position="11"/>
        <end position="184"/>
    </location>
</feature>
<gene>
    <name evidence="3" type="ORF">AK88_05411</name>
</gene>
<dbReference type="Proteomes" id="UP000054561">
    <property type="component" value="Unassembled WGS sequence"/>
</dbReference>
<accession>A0A0D9QGV5</accession>
<dbReference type="Pfam" id="PF12887">
    <property type="entry name" value="SICA_alpha"/>
    <property type="match status" value="1"/>
</dbReference>
<dbReference type="InterPro" id="IPR024290">
    <property type="entry name" value="SICA_extracell_a"/>
</dbReference>
<dbReference type="AlphaFoldDB" id="A0A0D9QGV5"/>
<sequence length="337" mass="37744">MGNDYDADIRNFLRAWQYYLQRRGINDGKGYLKQLMREVNIIFKDVTRTITQGSGANAGICGSIYTGAQPNMSTCKRRCHEIASLMLYIKGYTYNIKHKTCQNRTVHAGTADQFTEYLRCTLATEVLLQVYGNNEDQREVIQKVAEALRQADKPGQQQYEPGACEDQDYGPVIFGLRGIAPSIQTKLHEWKKGLAGGQVGSARVTGQKCARPEQDRDQNSAEDCNENEGVITPDSEFMRKIKHWADTFIFGRVKQVLEDMQKEEASKETCEIQKKVKEKVQNVKKKVIKKTAAKPAPAKSVKPAPAAVKPVGTTEQEIDVVTAVFRCTHTETTSEGV</sequence>
<reference evidence="3 4" key="1">
    <citation type="submission" date="2014-03" db="EMBL/GenBank/DDBJ databases">
        <title>The Genome Sequence of Plasmodium fragile nilgiri.</title>
        <authorList>
            <consortium name="The Broad Institute Genomics Platform"/>
            <consortium name="The Broad Institute Genome Sequencing Center for Infectious Disease"/>
            <person name="Neafsey D."/>
            <person name="Duraisingh M."/>
            <person name="Young S.K."/>
            <person name="Zeng Q."/>
            <person name="Gargeya S."/>
            <person name="Abouelleil A."/>
            <person name="Alvarado L."/>
            <person name="Chapman S.B."/>
            <person name="Gainer-Dewar J."/>
            <person name="Goldberg J."/>
            <person name="Griggs A."/>
            <person name="Gujja S."/>
            <person name="Hansen M."/>
            <person name="Howarth C."/>
            <person name="Imamovic A."/>
            <person name="Larimer J."/>
            <person name="Pearson M."/>
            <person name="Poon T.W."/>
            <person name="Priest M."/>
            <person name="Roberts A."/>
            <person name="Saif S."/>
            <person name="Shea T."/>
            <person name="Sykes S."/>
            <person name="Wortman J."/>
            <person name="Nusbaum C."/>
            <person name="Birren B."/>
        </authorList>
    </citation>
    <scope>NUCLEOTIDE SEQUENCE [LARGE SCALE GENOMIC DNA]</scope>
    <source>
        <strain evidence="4">nilgiri</strain>
    </source>
</reference>
<organism evidence="3 4">
    <name type="scientific">Plasmodium fragile</name>
    <dbReference type="NCBI Taxonomy" id="5857"/>
    <lineage>
        <taxon>Eukaryota</taxon>
        <taxon>Sar</taxon>
        <taxon>Alveolata</taxon>
        <taxon>Apicomplexa</taxon>
        <taxon>Aconoidasida</taxon>
        <taxon>Haemosporida</taxon>
        <taxon>Plasmodiidae</taxon>
        <taxon>Plasmodium</taxon>
        <taxon>Plasmodium (Plasmodium)</taxon>
    </lineage>
</organism>
<feature type="compositionally biased region" description="Basic and acidic residues" evidence="1">
    <location>
        <begin position="210"/>
        <end position="219"/>
    </location>
</feature>
<name>A0A0D9QGV5_PLAFR</name>
<dbReference type="GeneID" id="24270725"/>
<evidence type="ECO:0000259" key="2">
    <source>
        <dbReference type="Pfam" id="PF12887"/>
    </source>
</evidence>
<evidence type="ECO:0000256" key="1">
    <source>
        <dbReference type="SAM" id="MobiDB-lite"/>
    </source>
</evidence>
<dbReference type="VEuPathDB" id="PlasmoDB:AK88_05411"/>
<proteinExistence type="predicted"/>
<dbReference type="RefSeq" id="XP_012338436.1">
    <property type="nucleotide sequence ID" value="XM_012483013.1"/>
</dbReference>